<feature type="compositionally biased region" description="Acidic residues" evidence="1">
    <location>
        <begin position="754"/>
        <end position="770"/>
    </location>
</feature>
<dbReference type="RefSeq" id="XP_025834090.1">
    <property type="nucleotide sequence ID" value="XM_025978305.1"/>
</dbReference>
<sequence>METRSRKILNMLNLPRYETTKCLDKEYRELAINNFQDASISSTTDKPPAISSPEILPIPSIQFDLDRFEKLQNVRTLNFEDEEELISEPEPFGSGDSESEYLPSGESRSSSIVPDTPENTPLSDTECAQPSQSLPVNLSENYSSMESDEETDNFSSGVTSSTNKIKTKELVKINCPKKTSSGKRIRNKDHSCYFCHKLLRNLARHFERIHSNETEVARILSMPKNSKKRREAFNALTRNGDFYHNCDVLLLKKGELILTRRPTEHERKFLKYSDYGPCPECLGFMIKRHIWHHLKYSCICLKDKNILNSEKSRLPANESTSLLNGIYGHNLTEDFRSNVLNKLRNDDISEKCRQDDLILRFGAFMYEKYSSTQAELIRQSMRQLGRLTVELAKKNTDVLKLTDALTPDRFDDVVLATKSLCITSKEIAKRTEFGIPSLALKIGYSIRKCIGIERGLCLRNGDLKRNEILLSFLTILDLEWSVRISSNALATLQSRKFNSVDLLPVTGDLIKLSKFLEFMIQETKKNMEREKSFQNWSKLASLTLSRIILFNKRRSGEAARMKIEHYTKRASWKSQGVAEMKESLTEFEIKLANALTVVEIIGKRGRKVPVLLTKEMKESVDFLLATRTAVEVPEGNPFVFARLGDLNSHMRGHDCIKKWCCEANLESPETITSTKLRKYVATVCQVFNLKESECDWLARHLGHDIRVHREFYRLHENTVELTKVSRLLLAVDQGKAHAFAGKSLEDIEVKDLPPIEEDPFDNDDEADDGEDEEIMKKGEELFDPFIGKEKQKGKSNKRKRTKREAALGRIPWNDSEKEVLLNKFKMEIKNEIVPGKDMCTKIKEEHDNLLSNRSWTDIKFFVKNVITRNKKNKK</sequence>
<gene>
    <name evidence="3" type="primary">LOC112905601</name>
</gene>
<dbReference type="PANTHER" id="PTHR33480">
    <property type="entry name" value="SET DOMAIN-CONTAINING PROTEIN-RELATED"/>
    <property type="match status" value="1"/>
</dbReference>
<proteinExistence type="predicted"/>
<name>A0A7F5RDT8_AGRPL</name>
<protein>
    <submittedName>
        <fullName evidence="3">Uncharacterized protein LOC112905601 isoform X1</fullName>
    </submittedName>
</protein>
<dbReference type="AlphaFoldDB" id="A0A7F5RDT8"/>
<evidence type="ECO:0000313" key="3">
    <source>
        <dbReference type="RefSeq" id="XP_025834090.1"/>
    </source>
</evidence>
<dbReference type="InParanoid" id="A0A7F5RDT8"/>
<keyword evidence="2" id="KW-1185">Reference proteome</keyword>
<dbReference type="KEGG" id="apln:112905601"/>
<evidence type="ECO:0000313" key="2">
    <source>
        <dbReference type="Proteomes" id="UP000192223"/>
    </source>
</evidence>
<dbReference type="OrthoDB" id="10066781at2759"/>
<reference evidence="3" key="1">
    <citation type="submission" date="2025-08" db="UniProtKB">
        <authorList>
            <consortium name="RefSeq"/>
        </authorList>
    </citation>
    <scope>IDENTIFICATION</scope>
    <source>
        <tissue evidence="3">Entire body</tissue>
    </source>
</reference>
<feature type="region of interest" description="Disordered" evidence="1">
    <location>
        <begin position="751"/>
        <end position="770"/>
    </location>
</feature>
<dbReference type="PANTHER" id="PTHR33480:SF1">
    <property type="entry name" value="TYR RECOMBINASE DOMAIN-CONTAINING PROTEIN"/>
    <property type="match status" value="1"/>
</dbReference>
<accession>A0A7F5RDT8</accession>
<evidence type="ECO:0000256" key="1">
    <source>
        <dbReference type="SAM" id="MobiDB-lite"/>
    </source>
</evidence>
<feature type="region of interest" description="Disordered" evidence="1">
    <location>
        <begin position="81"/>
        <end position="161"/>
    </location>
</feature>
<organism evidence="2 3">
    <name type="scientific">Agrilus planipennis</name>
    <name type="common">Emerald ash borer</name>
    <name type="synonym">Agrilus marcopoli</name>
    <dbReference type="NCBI Taxonomy" id="224129"/>
    <lineage>
        <taxon>Eukaryota</taxon>
        <taxon>Metazoa</taxon>
        <taxon>Ecdysozoa</taxon>
        <taxon>Arthropoda</taxon>
        <taxon>Hexapoda</taxon>
        <taxon>Insecta</taxon>
        <taxon>Pterygota</taxon>
        <taxon>Neoptera</taxon>
        <taxon>Endopterygota</taxon>
        <taxon>Coleoptera</taxon>
        <taxon>Polyphaga</taxon>
        <taxon>Elateriformia</taxon>
        <taxon>Buprestoidea</taxon>
        <taxon>Buprestidae</taxon>
        <taxon>Agrilinae</taxon>
        <taxon>Agrilus</taxon>
    </lineage>
</organism>
<dbReference type="Proteomes" id="UP000192223">
    <property type="component" value="Unplaced"/>
</dbReference>
<dbReference type="GeneID" id="112905601"/>
<feature type="compositionally biased region" description="Polar residues" evidence="1">
    <location>
        <begin position="106"/>
        <end position="145"/>
    </location>
</feature>